<reference evidence="1" key="2">
    <citation type="submission" date="2025-08" db="UniProtKB">
        <authorList>
            <consortium name="Ensembl"/>
        </authorList>
    </citation>
    <scope>IDENTIFICATION</scope>
</reference>
<sequence length="89" mass="10426">MWGLSAFQYKGFENYSPACREFMYMGTPPLGLEGKALKKICQRYNGKPRFVTLYDTFDHIPVYSAYTFKRSDGTKKVDVPWMYEPQFVS</sequence>
<dbReference type="Proteomes" id="UP000314982">
    <property type="component" value="Unassembled WGS sequence"/>
</dbReference>
<accession>A0A4W5LWD4</accession>
<dbReference type="InterPro" id="IPR044925">
    <property type="entry name" value="His-Me_finger_sf"/>
</dbReference>
<dbReference type="PANTHER" id="PTHR21472:SF19">
    <property type="entry name" value="ZGC:172339"/>
    <property type="match status" value="1"/>
</dbReference>
<reference evidence="2" key="1">
    <citation type="submission" date="2018-06" db="EMBL/GenBank/DDBJ databases">
        <title>Genome assembly of Danube salmon.</title>
        <authorList>
            <person name="Macqueen D.J."/>
            <person name="Gundappa M.K."/>
        </authorList>
    </citation>
    <scope>NUCLEOTIDE SEQUENCE [LARGE SCALE GENOMIC DNA]</scope>
</reference>
<organism evidence="1 2">
    <name type="scientific">Hucho hucho</name>
    <name type="common">huchen</name>
    <dbReference type="NCBI Taxonomy" id="62062"/>
    <lineage>
        <taxon>Eukaryota</taxon>
        <taxon>Metazoa</taxon>
        <taxon>Chordata</taxon>
        <taxon>Craniata</taxon>
        <taxon>Vertebrata</taxon>
        <taxon>Euteleostomi</taxon>
        <taxon>Actinopterygii</taxon>
        <taxon>Neopterygii</taxon>
        <taxon>Teleostei</taxon>
        <taxon>Protacanthopterygii</taxon>
        <taxon>Salmoniformes</taxon>
        <taxon>Salmonidae</taxon>
        <taxon>Salmoninae</taxon>
        <taxon>Hucho</taxon>
    </lineage>
</organism>
<evidence type="ECO:0000313" key="2">
    <source>
        <dbReference type="Proteomes" id="UP000314982"/>
    </source>
</evidence>
<dbReference type="Gene3D" id="3.40.570.10">
    <property type="entry name" value="Extracellular Endonuclease, subunit A"/>
    <property type="match status" value="1"/>
</dbReference>
<evidence type="ECO:0000313" key="1">
    <source>
        <dbReference type="Ensembl" id="ENSHHUP00000030004.1"/>
    </source>
</evidence>
<dbReference type="Ensembl" id="ENSHHUT00000031251.1">
    <property type="protein sequence ID" value="ENSHHUP00000030004.1"/>
    <property type="gene ID" value="ENSHHUG00000019119.1"/>
</dbReference>
<dbReference type="InterPro" id="IPR044929">
    <property type="entry name" value="DNA/RNA_non-sp_Endonuclease_sf"/>
</dbReference>
<dbReference type="SUPFAM" id="SSF54060">
    <property type="entry name" value="His-Me finger endonucleases"/>
    <property type="match status" value="1"/>
</dbReference>
<protein>
    <submittedName>
        <fullName evidence="1">Uncharacterized protein</fullName>
    </submittedName>
</protein>
<dbReference type="GeneTree" id="ENSGT01030000234592"/>
<dbReference type="InterPro" id="IPR039015">
    <property type="entry name" value="ENDOD1"/>
</dbReference>
<dbReference type="AlphaFoldDB" id="A0A4W5LWD4"/>
<name>A0A4W5LWD4_9TELE</name>
<dbReference type="STRING" id="62062.ENSHHUP00000030004"/>
<reference evidence="1" key="3">
    <citation type="submission" date="2025-09" db="UniProtKB">
        <authorList>
            <consortium name="Ensembl"/>
        </authorList>
    </citation>
    <scope>IDENTIFICATION</scope>
</reference>
<proteinExistence type="predicted"/>
<dbReference type="PANTHER" id="PTHR21472">
    <property type="entry name" value="ENDONUCLEASE DOMAIN-CONTAINING 1 PROTEIN ENDOD1"/>
    <property type="match status" value="1"/>
</dbReference>
<keyword evidence="2" id="KW-1185">Reference proteome</keyword>